<dbReference type="OrthoDB" id="1908649at2759"/>
<dbReference type="Proteomes" id="UP000235220">
    <property type="component" value="Chromosome 1"/>
</dbReference>
<reference evidence="2" key="1">
    <citation type="submission" date="2025-08" db="UniProtKB">
        <authorList>
            <consortium name="RefSeq"/>
        </authorList>
    </citation>
    <scope>IDENTIFICATION</scope>
    <source>
        <tissue evidence="2">Leaves</tissue>
    </source>
</reference>
<dbReference type="KEGG" id="jre:108996395"/>
<sequence>MDREQHELQFLGFFGIFKESFKIIFSWRKIFSKITLVLIVPLSFIFLAQIKISYLLFSDIVDERYSLENTPENSYEHDKRSRIISSDWTYFWLFRAACFIFLVILSLLSTAAIVYTIACIFTGKETTFKKVMRIVPKVWKRLLVTFIWCFLFFIVYHIVAAVFFILWVAFIGASAVGIVIVIVLLIFYLIGFVYISIVWDLASVVSVLEDVYGLKAMIKSKALIKGKMGIAVAFFILISVCLAAIELIFEFFVVLEMVPNIAISIMVGILSFIFLVMVSLFGFVVQTVVYLVCKSYHHEDIDKSSLADHLEGYLGEYVRLRAPKDNFQLGEVQV</sequence>
<proteinExistence type="predicted"/>
<dbReference type="STRING" id="51240.A0A2I4F850"/>
<accession>A0A2I4F850</accession>
<evidence type="ECO:0000313" key="2">
    <source>
        <dbReference type="RefSeq" id="XP_018827823.1"/>
    </source>
</evidence>
<dbReference type="GO" id="GO:0016020">
    <property type="term" value="C:membrane"/>
    <property type="evidence" value="ECO:0000318"/>
    <property type="project" value="GO_Central"/>
</dbReference>
<keyword evidence="1" id="KW-1185">Reference proteome</keyword>
<evidence type="ECO:0000313" key="1">
    <source>
        <dbReference type="Proteomes" id="UP000235220"/>
    </source>
</evidence>
<dbReference type="Gramene" id="Jr01_14280_p1">
    <property type="protein sequence ID" value="cds.Jr01_14280_p1"/>
    <property type="gene ID" value="Jr01_14280"/>
</dbReference>
<dbReference type="PANTHER" id="PTHR33133">
    <property type="entry name" value="OS08G0107100 PROTEIN-RELATED"/>
    <property type="match status" value="1"/>
</dbReference>
<dbReference type="GeneID" id="108996395"/>
<organism evidence="1 2">
    <name type="scientific">Juglans regia</name>
    <name type="common">English walnut</name>
    <dbReference type="NCBI Taxonomy" id="51240"/>
    <lineage>
        <taxon>Eukaryota</taxon>
        <taxon>Viridiplantae</taxon>
        <taxon>Streptophyta</taxon>
        <taxon>Embryophyta</taxon>
        <taxon>Tracheophyta</taxon>
        <taxon>Spermatophyta</taxon>
        <taxon>Magnoliopsida</taxon>
        <taxon>eudicotyledons</taxon>
        <taxon>Gunneridae</taxon>
        <taxon>Pentapetalae</taxon>
        <taxon>rosids</taxon>
        <taxon>fabids</taxon>
        <taxon>Fagales</taxon>
        <taxon>Juglandaceae</taxon>
        <taxon>Juglans</taxon>
    </lineage>
</organism>
<dbReference type="AlphaFoldDB" id="A0A2I4F850"/>
<gene>
    <name evidence="2" type="primary">LOC108996395</name>
</gene>
<dbReference type="RefSeq" id="XP_018827823.1">
    <property type="nucleotide sequence ID" value="XM_018972278.2"/>
</dbReference>
<protein>
    <submittedName>
        <fullName evidence="2">Uncharacterized protein LOC108996395</fullName>
    </submittedName>
</protein>
<dbReference type="PANTHER" id="PTHR33133:SF5">
    <property type="entry name" value="OS08G0107100 PROTEIN"/>
    <property type="match status" value="1"/>
</dbReference>
<name>A0A2I4F850_JUGRE</name>